<name>A0A1J5NK66_9BACT</name>
<evidence type="ECO:0000313" key="9">
    <source>
        <dbReference type="EMBL" id="OIQ52049.1"/>
    </source>
</evidence>
<comment type="similarity">
    <text evidence="3">Belongs to the methyl-accepting chemotaxis (MCP) protein family.</text>
</comment>
<dbReference type="PRINTS" id="PR00260">
    <property type="entry name" value="CHEMTRNSDUCR"/>
</dbReference>
<dbReference type="Gene3D" id="1.10.287.950">
    <property type="entry name" value="Methyl-accepting chemotaxis protein"/>
    <property type="match status" value="1"/>
</dbReference>
<sequence length="601" mass="64769">MFANLSLKVKVLALALFGPVIVALVLSVHQAIQIRDDAEKGIVQQSRALILMAEAARNEMAKKLNMGIIVPFDQLDTPEKLLESIPVITAINMAKQQAKKLQYNFRVPKVSPRNPINKPTPFEKKILAELKAGNLTEKVIIEDNAIHYFRPIRLTKECLYCHGDKKGDLDPVGGVKEGWKEGEIHGAFEISTSLEEVNASVAKAEIYAALETVAVLLAVGILVWILVKLIIVSPLFRIRTYAKAVAEGDIEAKPEGQFAAELGVVKEAIQTMVGNLKAKMFEADQKKEEAEQAQDVAEKAMKEAKDQEARTNTLLTTMQRIAGEASLIAEQVTSAADELSSQAEQVSKGADVQRDRTTQTATAMEEMNATVLEVARNSSNSAESAANARNQAQEGAKVVREAIDAIREVHDLTATLKQSMGQLGNQTTDIGQIMNVIEDIADQTNLLALNAAIEAARAGEAGRGFAVVADEVRKLAEKTMDATKEVGNAIQVIQDAAAANIRSVDHAAQAVGQATDLANRSGEALESIVHYSDDTSGQVQSIATAAEEQSAASEEINRAVEDINLIASETAEGMNQSAEAINELARLSGQLLKLIEEMNAH</sequence>
<dbReference type="Pfam" id="PF11845">
    <property type="entry name" value="Tll0287-like"/>
    <property type="match status" value="1"/>
</dbReference>
<proteinExistence type="inferred from homology"/>
<comment type="subcellular location">
    <subcellularLocation>
        <location evidence="1">Membrane</location>
    </subcellularLocation>
</comment>
<evidence type="ECO:0000259" key="7">
    <source>
        <dbReference type="PROSITE" id="PS50111"/>
    </source>
</evidence>
<dbReference type="PANTHER" id="PTHR32089:SF112">
    <property type="entry name" value="LYSOZYME-LIKE PROTEIN-RELATED"/>
    <property type="match status" value="1"/>
</dbReference>
<evidence type="ECO:0000313" key="10">
    <source>
        <dbReference type="Proteomes" id="UP000181901"/>
    </source>
</evidence>
<dbReference type="PROSITE" id="PS50885">
    <property type="entry name" value="HAMP"/>
    <property type="match status" value="1"/>
</dbReference>
<evidence type="ECO:0000256" key="4">
    <source>
        <dbReference type="PROSITE-ProRule" id="PRU00284"/>
    </source>
</evidence>
<evidence type="ECO:0000256" key="3">
    <source>
        <dbReference type="ARBA" id="ARBA00029447"/>
    </source>
</evidence>
<evidence type="ECO:0000256" key="5">
    <source>
        <dbReference type="SAM" id="Coils"/>
    </source>
</evidence>
<dbReference type="SMART" id="SM00304">
    <property type="entry name" value="HAMP"/>
    <property type="match status" value="1"/>
</dbReference>
<dbReference type="RefSeq" id="WP_071544151.1">
    <property type="nucleotide sequence ID" value="NZ_LKAQ01000001.1"/>
</dbReference>
<feature type="coiled-coil region" evidence="5">
    <location>
        <begin position="273"/>
        <end position="310"/>
    </location>
</feature>
<keyword evidence="6" id="KW-0472">Membrane</keyword>
<dbReference type="SUPFAM" id="SSF58104">
    <property type="entry name" value="Methyl-accepting chemotaxis protein (MCP) signaling domain"/>
    <property type="match status" value="1"/>
</dbReference>
<keyword evidence="2 4" id="KW-0807">Transducer</keyword>
<organism evidence="9 10">
    <name type="scientific">Pseudodesulfovibrio hydrargyri</name>
    <dbReference type="NCBI Taxonomy" id="2125990"/>
    <lineage>
        <taxon>Bacteria</taxon>
        <taxon>Pseudomonadati</taxon>
        <taxon>Thermodesulfobacteriota</taxon>
        <taxon>Desulfovibrionia</taxon>
        <taxon>Desulfovibrionales</taxon>
        <taxon>Desulfovibrionaceae</taxon>
    </lineage>
</organism>
<dbReference type="InterPro" id="IPR004090">
    <property type="entry name" value="Chemotax_Me-accpt_rcpt"/>
</dbReference>
<keyword evidence="10" id="KW-1185">Reference proteome</keyword>
<dbReference type="Pfam" id="PF00015">
    <property type="entry name" value="MCPsignal"/>
    <property type="match status" value="1"/>
</dbReference>
<dbReference type="GO" id="GO:0016020">
    <property type="term" value="C:membrane"/>
    <property type="evidence" value="ECO:0007669"/>
    <property type="project" value="UniProtKB-SubCell"/>
</dbReference>
<gene>
    <name evidence="9" type="primary">mcpS_1</name>
    <name evidence="9" type="ORF">BerOc1_00521</name>
</gene>
<dbReference type="AlphaFoldDB" id="A0A1J5NK66"/>
<dbReference type="Proteomes" id="UP000181901">
    <property type="component" value="Unassembled WGS sequence"/>
</dbReference>
<dbReference type="InterPro" id="IPR021796">
    <property type="entry name" value="Tll0287-like_dom"/>
</dbReference>
<dbReference type="OrthoDB" id="9789976at2"/>
<evidence type="ECO:0000259" key="8">
    <source>
        <dbReference type="PROSITE" id="PS50885"/>
    </source>
</evidence>
<keyword evidence="6" id="KW-0812">Transmembrane</keyword>
<reference evidence="9 10" key="1">
    <citation type="submission" date="2015-09" db="EMBL/GenBank/DDBJ databases">
        <title>Genome of Desulfovibrio dechloracetivorans BerOc1, a mercury methylating strain isolated from highly hydrocarbons and metals contaminated coastal sediments.</title>
        <authorList>
            <person name="Goni Urriza M."/>
            <person name="Gassie C."/>
            <person name="Bouchez O."/>
            <person name="Klopp C."/>
            <person name="Ranchou-Peyruse A."/>
            <person name="Remy G."/>
        </authorList>
    </citation>
    <scope>NUCLEOTIDE SEQUENCE [LARGE SCALE GENOMIC DNA]</scope>
    <source>
        <strain evidence="9 10">BerOc1</strain>
    </source>
</reference>
<evidence type="ECO:0000256" key="6">
    <source>
        <dbReference type="SAM" id="Phobius"/>
    </source>
</evidence>
<feature type="domain" description="HAMP" evidence="8">
    <location>
        <begin position="229"/>
        <end position="281"/>
    </location>
</feature>
<evidence type="ECO:0000256" key="1">
    <source>
        <dbReference type="ARBA" id="ARBA00004370"/>
    </source>
</evidence>
<dbReference type="Gene3D" id="6.10.340.10">
    <property type="match status" value="1"/>
</dbReference>
<dbReference type="PANTHER" id="PTHR32089">
    <property type="entry name" value="METHYL-ACCEPTING CHEMOTAXIS PROTEIN MCPB"/>
    <property type="match status" value="1"/>
</dbReference>
<dbReference type="CDD" id="cd11386">
    <property type="entry name" value="MCP_signal"/>
    <property type="match status" value="1"/>
</dbReference>
<dbReference type="Pfam" id="PF00672">
    <property type="entry name" value="HAMP"/>
    <property type="match status" value="1"/>
</dbReference>
<protein>
    <submittedName>
        <fullName evidence="9">Methyl-accepting chemotaxis protein McpS</fullName>
    </submittedName>
</protein>
<dbReference type="EMBL" id="LKAQ01000001">
    <property type="protein sequence ID" value="OIQ52049.1"/>
    <property type="molecule type" value="Genomic_DNA"/>
</dbReference>
<evidence type="ECO:0000256" key="2">
    <source>
        <dbReference type="ARBA" id="ARBA00023224"/>
    </source>
</evidence>
<accession>A0A1J5NK66</accession>
<dbReference type="PROSITE" id="PS50111">
    <property type="entry name" value="CHEMOTAXIS_TRANSDUC_2"/>
    <property type="match status" value="1"/>
</dbReference>
<keyword evidence="5" id="KW-0175">Coiled coil</keyword>
<keyword evidence="6" id="KW-1133">Transmembrane helix</keyword>
<dbReference type="GO" id="GO:0006935">
    <property type="term" value="P:chemotaxis"/>
    <property type="evidence" value="ECO:0007669"/>
    <property type="project" value="InterPro"/>
</dbReference>
<feature type="domain" description="Methyl-accepting transducer" evidence="7">
    <location>
        <begin position="328"/>
        <end position="564"/>
    </location>
</feature>
<dbReference type="GO" id="GO:0007165">
    <property type="term" value="P:signal transduction"/>
    <property type="evidence" value="ECO:0007669"/>
    <property type="project" value="UniProtKB-KW"/>
</dbReference>
<dbReference type="GO" id="GO:0004888">
    <property type="term" value="F:transmembrane signaling receptor activity"/>
    <property type="evidence" value="ECO:0007669"/>
    <property type="project" value="InterPro"/>
</dbReference>
<dbReference type="FunFam" id="1.10.287.950:FF:000001">
    <property type="entry name" value="Methyl-accepting chemotaxis sensory transducer"/>
    <property type="match status" value="1"/>
</dbReference>
<dbReference type="InterPro" id="IPR004089">
    <property type="entry name" value="MCPsignal_dom"/>
</dbReference>
<comment type="caution">
    <text evidence="9">The sequence shown here is derived from an EMBL/GenBank/DDBJ whole genome shotgun (WGS) entry which is preliminary data.</text>
</comment>
<dbReference type="InterPro" id="IPR003660">
    <property type="entry name" value="HAMP_dom"/>
</dbReference>
<feature type="transmembrane region" description="Helical" evidence="6">
    <location>
        <begin position="206"/>
        <end position="231"/>
    </location>
</feature>
<dbReference type="SMART" id="SM00283">
    <property type="entry name" value="MA"/>
    <property type="match status" value="1"/>
</dbReference>